<reference evidence="1 2" key="1">
    <citation type="submission" date="2024-01" db="EMBL/GenBank/DDBJ databases">
        <title>Whole genome of Chryseobacterium arthrosphaerae NNCa 2741.</title>
        <authorList>
            <person name="Boriskina E.V."/>
            <person name="Gordinskaya N.A."/>
            <person name="Kropotov V.S."/>
            <person name="Alekseeva A.E."/>
            <person name="Makhova M.A."/>
            <person name="Kryazhev D.V."/>
            <person name="Shkurkina I.S."/>
        </authorList>
    </citation>
    <scope>NUCLEOTIDE SEQUENCE [LARGE SCALE GENOMIC DNA]</scope>
    <source>
        <strain evidence="1 2">NNCa 2741</strain>
    </source>
</reference>
<feature type="non-terminal residue" evidence="1">
    <location>
        <position position="1"/>
    </location>
</feature>
<dbReference type="Proteomes" id="UP001350005">
    <property type="component" value="Unassembled WGS sequence"/>
</dbReference>
<protein>
    <submittedName>
        <fullName evidence="1">ATPase</fullName>
    </submittedName>
</protein>
<evidence type="ECO:0000313" key="1">
    <source>
        <dbReference type="EMBL" id="MEE6130527.1"/>
    </source>
</evidence>
<evidence type="ECO:0000313" key="2">
    <source>
        <dbReference type="Proteomes" id="UP001350005"/>
    </source>
</evidence>
<gene>
    <name evidence="1" type="ORF">V2E39_24270</name>
</gene>
<feature type="non-terminal residue" evidence="1">
    <location>
        <position position="106"/>
    </location>
</feature>
<proteinExistence type="predicted"/>
<name>A0ABU7R6V9_9FLAO</name>
<dbReference type="EMBL" id="JAZGJU010000170">
    <property type="protein sequence ID" value="MEE6130527.1"/>
    <property type="molecule type" value="Genomic_DNA"/>
</dbReference>
<keyword evidence="2" id="KW-1185">Reference proteome</keyword>
<organism evidence="1 2">
    <name type="scientific">Chryseobacterium arthrosphaerae</name>
    <dbReference type="NCBI Taxonomy" id="651561"/>
    <lineage>
        <taxon>Bacteria</taxon>
        <taxon>Pseudomonadati</taxon>
        <taxon>Bacteroidota</taxon>
        <taxon>Flavobacteriia</taxon>
        <taxon>Flavobacteriales</taxon>
        <taxon>Weeksellaceae</taxon>
        <taxon>Chryseobacterium group</taxon>
        <taxon>Chryseobacterium</taxon>
    </lineage>
</organism>
<comment type="caution">
    <text evidence="1">The sequence shown here is derived from an EMBL/GenBank/DDBJ whole genome shotgun (WGS) entry which is preliminary data.</text>
</comment>
<accession>A0ABU7R6V9</accession>
<sequence length="106" mass="12494">RDAWGNEADLKYTRLQYQLKIRRYTNNSGLEDIELIYERLVNLKHQDDKWIDNISKNLREIWRPKVPTGKRGVPYIDTELKDGINTVIVPQDLKGGNKRRFPLNSA</sequence>